<feature type="transmembrane region" description="Helical" evidence="1">
    <location>
        <begin position="328"/>
        <end position="354"/>
    </location>
</feature>
<sequence length="455" mass="50987">MTLFRRRPGEAVSTRDMMIASIPILIAVSLCVWIMVRFARPLPPDTIVMITGSADGAYQRFALRYQSILRQHGVKLELRESSGAVENLDRLKDPNSGVDVGFVQTGLAKADGEQALVSLGSLFYEPVWIFYRSDATLDRMIQLVSRRVAVGEPGSGTRALADMLLDANELTPAMVTLLPIGGEAAANALFAGDIDTAFYVGAPESPVIQKLIGNPDVKLMSVTIADAYSRRFPFLTALTLPQGSMDLVREYPRQNTQLFAPTATLIARENLHPALISLLLQAASEVHSGAGPFHRVRDFPAPRDGDFPLSSEAQRFYKSGPPFLQRYLPFWVAALVDRLLFLLLPIIAIALPLLRVMPSLYSWRVRRRIYRWYGELKVLELEMRAQQDRSRVGQFLERLDRIEDRAFRRTLPLAFHNEMYTLREHINLVRHTLDKWNEVTAGASRSSAAAVESRP</sequence>
<dbReference type="PANTHER" id="PTHR42941">
    <property type="entry name" value="SLL1037 PROTEIN"/>
    <property type="match status" value="1"/>
</dbReference>
<proteinExistence type="predicted"/>
<keyword evidence="1" id="KW-0472">Membrane</keyword>
<gene>
    <name evidence="2" type="ORF">IPH26_10000</name>
</gene>
<reference evidence="2" key="1">
    <citation type="submission" date="2020-10" db="EMBL/GenBank/DDBJ databases">
        <title>Connecting structure to function with the recovery of over 1000 high-quality activated sludge metagenome-assembled genomes encoding full-length rRNA genes using long-read sequencing.</title>
        <authorList>
            <person name="Singleton C.M."/>
            <person name="Petriglieri F."/>
            <person name="Kristensen J.M."/>
            <person name="Kirkegaard R.H."/>
            <person name="Michaelsen T.Y."/>
            <person name="Andersen M.H."/>
            <person name="Karst S.M."/>
            <person name="Dueholm M.S."/>
            <person name="Nielsen P.H."/>
            <person name="Albertsen M."/>
        </authorList>
    </citation>
    <scope>NUCLEOTIDE SEQUENCE</scope>
    <source>
        <strain evidence="2">Bjer_18-Q3-R1-45_BAT3C.347</strain>
    </source>
</reference>
<evidence type="ECO:0000256" key="1">
    <source>
        <dbReference type="SAM" id="Phobius"/>
    </source>
</evidence>
<keyword evidence="1" id="KW-1133">Transmembrane helix</keyword>
<accession>A0A9D7E8W5</accession>
<comment type="caution">
    <text evidence="2">The sequence shown here is derived from an EMBL/GenBank/DDBJ whole genome shotgun (WGS) entry which is preliminary data.</text>
</comment>
<organism evidence="2 3">
    <name type="scientific">Candidatus Methylophosphatis roskildensis</name>
    <dbReference type="NCBI Taxonomy" id="2899263"/>
    <lineage>
        <taxon>Bacteria</taxon>
        <taxon>Pseudomonadati</taxon>
        <taxon>Pseudomonadota</taxon>
        <taxon>Betaproteobacteria</taxon>
        <taxon>Nitrosomonadales</taxon>
        <taxon>Sterolibacteriaceae</taxon>
        <taxon>Candidatus Methylophosphatis</taxon>
    </lineage>
</organism>
<feature type="transmembrane region" description="Helical" evidence="1">
    <location>
        <begin position="20"/>
        <end position="39"/>
    </location>
</feature>
<dbReference type="Pfam" id="PF16868">
    <property type="entry name" value="NMT1_3"/>
    <property type="match status" value="1"/>
</dbReference>
<dbReference type="EMBL" id="JADJEV010000003">
    <property type="protein sequence ID" value="MBK6973247.1"/>
    <property type="molecule type" value="Genomic_DNA"/>
</dbReference>
<evidence type="ECO:0000313" key="3">
    <source>
        <dbReference type="Proteomes" id="UP000807785"/>
    </source>
</evidence>
<dbReference type="Proteomes" id="UP000807785">
    <property type="component" value="Unassembled WGS sequence"/>
</dbReference>
<dbReference type="AlphaFoldDB" id="A0A9D7E8W5"/>
<dbReference type="SUPFAM" id="SSF53850">
    <property type="entry name" value="Periplasmic binding protein-like II"/>
    <property type="match status" value="1"/>
</dbReference>
<dbReference type="InterPro" id="IPR011852">
    <property type="entry name" value="TRAP_TAXI"/>
</dbReference>
<dbReference type="PANTHER" id="PTHR42941:SF1">
    <property type="entry name" value="SLL1037 PROTEIN"/>
    <property type="match status" value="1"/>
</dbReference>
<keyword evidence="1" id="KW-0812">Transmembrane</keyword>
<evidence type="ECO:0000313" key="2">
    <source>
        <dbReference type="EMBL" id="MBK6973247.1"/>
    </source>
</evidence>
<name>A0A9D7E8W5_9PROT</name>
<protein>
    <submittedName>
        <fullName evidence="2">ABC transporter substrate-binding protein</fullName>
    </submittedName>
</protein>
<dbReference type="Gene3D" id="3.40.190.10">
    <property type="entry name" value="Periplasmic binding protein-like II"/>
    <property type="match status" value="2"/>
</dbReference>